<sequence length="309" mass="34666">MKKLLTITAAILLTVCTYAQDKTIKDLQDQSSRAIKKDEKDTVVKTWKKGGQFSLNGSQASLSNWAAGGDDFSLAITAYLNLYAFYKKGKHSWDNNLDVNFGYVNTTSTGARKNDDRIDFLSKYGYELNPKLNLAGLFNFRTQMAKGYEYTETSKTLLSDFFAPAYLIVSLGLDYHPVKNLSIFMSPISSRWTFVENDSLSAAGQFGVDSFKHVKNEIGAYVTVNYTANLTSTVSYKGRLDLFSNYKHKPQNIDIFFTNMFAVKISRVLSATWSLDIIYDDDVRQFGKNKTSPGTQLKSLIGAGLLVRF</sequence>
<dbReference type="AlphaFoldDB" id="A0A3E1NR33"/>
<comment type="caution">
    <text evidence="2">The sequence shown here is derived from an EMBL/GenBank/DDBJ whole genome shotgun (WGS) entry which is preliminary data.</text>
</comment>
<reference evidence="2 3" key="1">
    <citation type="submission" date="2018-08" db="EMBL/GenBank/DDBJ databases">
        <title>Chitinophagaceae sp. K23C18032701, a novel bacterium isolated from forest soil.</title>
        <authorList>
            <person name="Wang C."/>
        </authorList>
    </citation>
    <scope>NUCLEOTIDE SEQUENCE [LARGE SCALE GENOMIC DNA]</scope>
    <source>
        <strain evidence="2 3">K23C18032701</strain>
    </source>
</reference>
<proteinExistence type="predicted"/>
<accession>A0A3E1NR33</accession>
<dbReference type="RefSeq" id="WP_116846147.1">
    <property type="nucleotide sequence ID" value="NZ_QTJU01000001.1"/>
</dbReference>
<protein>
    <submittedName>
        <fullName evidence="2">DUF3078 domain-containing protein</fullName>
    </submittedName>
</protein>
<dbReference type="InterPro" id="IPR021428">
    <property type="entry name" value="DUF3078"/>
</dbReference>
<keyword evidence="3" id="KW-1185">Reference proteome</keyword>
<feature type="chain" id="PRO_5017726514" evidence="1">
    <location>
        <begin position="20"/>
        <end position="309"/>
    </location>
</feature>
<dbReference type="Proteomes" id="UP000261284">
    <property type="component" value="Unassembled WGS sequence"/>
</dbReference>
<dbReference type="Pfam" id="PF11276">
    <property type="entry name" value="DUF3078"/>
    <property type="match status" value="1"/>
</dbReference>
<name>A0A3E1NR33_9BACT</name>
<organism evidence="2 3">
    <name type="scientific">Deminuibacter soli</name>
    <dbReference type="NCBI Taxonomy" id="2291815"/>
    <lineage>
        <taxon>Bacteria</taxon>
        <taxon>Pseudomonadati</taxon>
        <taxon>Bacteroidota</taxon>
        <taxon>Chitinophagia</taxon>
        <taxon>Chitinophagales</taxon>
        <taxon>Chitinophagaceae</taxon>
        <taxon>Deminuibacter</taxon>
    </lineage>
</organism>
<evidence type="ECO:0000256" key="1">
    <source>
        <dbReference type="SAM" id="SignalP"/>
    </source>
</evidence>
<dbReference type="EMBL" id="QTJU01000001">
    <property type="protein sequence ID" value="RFM30392.1"/>
    <property type="molecule type" value="Genomic_DNA"/>
</dbReference>
<gene>
    <name evidence="2" type="ORF">DXN05_05400</name>
</gene>
<dbReference type="OrthoDB" id="1495718at2"/>
<keyword evidence="1" id="KW-0732">Signal</keyword>
<evidence type="ECO:0000313" key="2">
    <source>
        <dbReference type="EMBL" id="RFM30392.1"/>
    </source>
</evidence>
<evidence type="ECO:0000313" key="3">
    <source>
        <dbReference type="Proteomes" id="UP000261284"/>
    </source>
</evidence>
<feature type="signal peptide" evidence="1">
    <location>
        <begin position="1"/>
        <end position="19"/>
    </location>
</feature>